<keyword evidence="1" id="KW-0472">Membrane</keyword>
<feature type="transmembrane region" description="Helical" evidence="1">
    <location>
        <begin position="169"/>
        <end position="190"/>
    </location>
</feature>
<dbReference type="InterPro" id="IPR006938">
    <property type="entry name" value="DUF624"/>
</dbReference>
<keyword evidence="1" id="KW-1133">Transmembrane helix</keyword>
<dbReference type="EMBL" id="BAAACW010000021">
    <property type="protein sequence ID" value="GAA0353887.1"/>
    <property type="molecule type" value="Genomic_DNA"/>
</dbReference>
<evidence type="ECO:0000313" key="2">
    <source>
        <dbReference type="EMBL" id="GAA0353887.1"/>
    </source>
</evidence>
<keyword evidence="3" id="KW-1185">Reference proteome</keyword>
<reference evidence="3" key="1">
    <citation type="journal article" date="2019" name="Int. J. Syst. Evol. Microbiol.">
        <title>The Global Catalogue of Microorganisms (GCM) 10K type strain sequencing project: providing services to taxonomists for standard genome sequencing and annotation.</title>
        <authorList>
            <consortium name="The Broad Institute Genomics Platform"/>
            <consortium name="The Broad Institute Genome Sequencing Center for Infectious Disease"/>
            <person name="Wu L."/>
            <person name="Ma J."/>
        </authorList>
    </citation>
    <scope>NUCLEOTIDE SEQUENCE [LARGE SCALE GENOMIC DNA]</scope>
    <source>
        <strain evidence="3">JCM 12662</strain>
    </source>
</reference>
<keyword evidence="1" id="KW-0812">Transmembrane</keyword>
<feature type="transmembrane region" description="Helical" evidence="1">
    <location>
        <begin position="139"/>
        <end position="163"/>
    </location>
</feature>
<comment type="caution">
    <text evidence="2">The sequence shown here is derived from an EMBL/GenBank/DDBJ whole genome shotgun (WGS) entry which is preliminary data.</text>
</comment>
<dbReference type="Proteomes" id="UP001501166">
    <property type="component" value="Unassembled WGS sequence"/>
</dbReference>
<proteinExistence type="predicted"/>
<evidence type="ECO:0000256" key="1">
    <source>
        <dbReference type="SAM" id="Phobius"/>
    </source>
</evidence>
<feature type="transmembrane region" description="Helical" evidence="1">
    <location>
        <begin position="20"/>
        <end position="47"/>
    </location>
</feature>
<protein>
    <recommendedName>
        <fullName evidence="4">DUF624 domain-containing protein</fullName>
    </recommendedName>
</protein>
<evidence type="ECO:0008006" key="4">
    <source>
        <dbReference type="Google" id="ProtNLM"/>
    </source>
</evidence>
<name>A0ABP3GVL1_9LACT</name>
<accession>A0ABP3GVL1</accession>
<sequence>MKKLFKYDGLFYRFMNKFGNLIILNLLFLLTSIPLITIVSSLSALYYATVKTVRTENGYPMREYWEAFKREIKKGLLMGTALVVSAVVLYIDLLYVSQSPSLFGALSYAVFILLAIICFGLLIYYPIVLSRFKLKTMELLKLSLFMLFKHLPSTILLFIIYIAAGLLILLIPIPLAFIVPSIMLFFTSFITEKIFKNYMSVDENEDPKWYFEL</sequence>
<feature type="transmembrane region" description="Helical" evidence="1">
    <location>
        <begin position="102"/>
        <end position="127"/>
    </location>
</feature>
<feature type="transmembrane region" description="Helical" evidence="1">
    <location>
        <begin position="76"/>
        <end position="96"/>
    </location>
</feature>
<dbReference type="RefSeq" id="WP_343753423.1">
    <property type="nucleotide sequence ID" value="NZ_BAAACW010000021.1"/>
</dbReference>
<evidence type="ECO:0000313" key="3">
    <source>
        <dbReference type="Proteomes" id="UP001501166"/>
    </source>
</evidence>
<dbReference type="Pfam" id="PF04854">
    <property type="entry name" value="DUF624"/>
    <property type="match status" value="1"/>
</dbReference>
<gene>
    <name evidence="2" type="ORF">GCM10008932_03680</name>
</gene>
<organism evidence="2 3">
    <name type="scientific">Alkalibacterium iburiense</name>
    <dbReference type="NCBI Taxonomy" id="290589"/>
    <lineage>
        <taxon>Bacteria</taxon>
        <taxon>Bacillati</taxon>
        <taxon>Bacillota</taxon>
        <taxon>Bacilli</taxon>
        <taxon>Lactobacillales</taxon>
        <taxon>Carnobacteriaceae</taxon>
        <taxon>Alkalibacterium</taxon>
    </lineage>
</organism>